<feature type="chain" id="PRO_5045150158" evidence="1">
    <location>
        <begin position="20"/>
        <end position="145"/>
    </location>
</feature>
<keyword evidence="4" id="KW-1185">Reference proteome</keyword>
<keyword evidence="1" id="KW-0732">Signal</keyword>
<gene>
    <name evidence="3" type="ORF">NNL38_09805</name>
</gene>
<dbReference type="PANTHER" id="PTHR35535">
    <property type="entry name" value="HEAT SHOCK PROTEIN HSLJ"/>
    <property type="match status" value="1"/>
</dbReference>
<dbReference type="RefSeq" id="WP_255387867.1">
    <property type="nucleotide sequence ID" value="NZ_CP101508.1"/>
</dbReference>
<reference evidence="3" key="1">
    <citation type="submission" date="2022-07" db="EMBL/GenBank/DDBJ databases">
        <title>Genome sequencing of Photobacterium atrarenae GJH2-4.</title>
        <authorList>
            <person name="Park S.-J."/>
        </authorList>
    </citation>
    <scope>NUCLEOTIDE SEQUENCE</scope>
    <source>
        <strain evidence="3">GJH2-4</strain>
    </source>
</reference>
<dbReference type="InterPro" id="IPR005184">
    <property type="entry name" value="DUF306_Meta_HslJ"/>
</dbReference>
<dbReference type="Proteomes" id="UP001057998">
    <property type="component" value="Chromosome 1"/>
</dbReference>
<feature type="domain" description="DUF306" evidence="2">
    <location>
        <begin position="32"/>
        <end position="139"/>
    </location>
</feature>
<sequence length="145" mass="15944">MKKRLLTALAFTTLLSACAADKPTPPKMIAETDLATHNWVLTKVDSSPVTMPEPFSAPTLQFDQDMAANGHSGCNRYFGQAELKAGKLRIEKMGMTMMACPAPAMEMEQLMSSTLMDWSQVSVVGNELVLSNPEHTLVFKRQAEH</sequence>
<dbReference type="InterPro" id="IPR038670">
    <property type="entry name" value="HslJ-like_sf"/>
</dbReference>
<evidence type="ECO:0000313" key="3">
    <source>
        <dbReference type="EMBL" id="UTV26657.1"/>
    </source>
</evidence>
<feature type="signal peptide" evidence="1">
    <location>
        <begin position="1"/>
        <end position="19"/>
    </location>
</feature>
<accession>A0ABY5GBW8</accession>
<dbReference type="Gene3D" id="2.40.128.270">
    <property type="match status" value="1"/>
</dbReference>
<name>A0ABY5GBW8_9GAMM</name>
<dbReference type="InterPro" id="IPR053147">
    <property type="entry name" value="Hsp_HslJ-like"/>
</dbReference>
<evidence type="ECO:0000256" key="1">
    <source>
        <dbReference type="SAM" id="SignalP"/>
    </source>
</evidence>
<dbReference type="PROSITE" id="PS51257">
    <property type="entry name" value="PROKAR_LIPOPROTEIN"/>
    <property type="match status" value="1"/>
</dbReference>
<dbReference type="EMBL" id="CP101508">
    <property type="protein sequence ID" value="UTV26657.1"/>
    <property type="molecule type" value="Genomic_DNA"/>
</dbReference>
<protein>
    <submittedName>
        <fullName evidence="3">META domain-containing protein</fullName>
    </submittedName>
</protein>
<evidence type="ECO:0000259" key="2">
    <source>
        <dbReference type="Pfam" id="PF03724"/>
    </source>
</evidence>
<dbReference type="Pfam" id="PF03724">
    <property type="entry name" value="META"/>
    <property type="match status" value="1"/>
</dbReference>
<dbReference type="PANTHER" id="PTHR35535:SF1">
    <property type="entry name" value="HEAT SHOCK PROTEIN HSLJ"/>
    <property type="match status" value="1"/>
</dbReference>
<evidence type="ECO:0000313" key="4">
    <source>
        <dbReference type="Proteomes" id="UP001057998"/>
    </source>
</evidence>
<organism evidence="3 4">
    <name type="scientific">Photobacterium atrarenae</name>
    <dbReference type="NCBI Taxonomy" id="865757"/>
    <lineage>
        <taxon>Bacteria</taxon>
        <taxon>Pseudomonadati</taxon>
        <taxon>Pseudomonadota</taxon>
        <taxon>Gammaproteobacteria</taxon>
        <taxon>Vibrionales</taxon>
        <taxon>Vibrionaceae</taxon>
        <taxon>Photobacterium</taxon>
    </lineage>
</organism>
<proteinExistence type="predicted"/>